<evidence type="ECO:0000256" key="2">
    <source>
        <dbReference type="ARBA" id="ARBA00002049"/>
    </source>
</evidence>
<evidence type="ECO:0000256" key="8">
    <source>
        <dbReference type="ARBA" id="ARBA00022676"/>
    </source>
</evidence>
<proteinExistence type="inferred from homology"/>
<evidence type="ECO:0000256" key="5">
    <source>
        <dbReference type="ARBA" id="ARBA00004676"/>
    </source>
</evidence>
<accession>A0A140DYW9</accession>
<dbReference type="GeneID" id="78479180"/>
<gene>
    <name evidence="18" type="ORF">AALO17_27120</name>
    <name evidence="19" type="ORF">BO223_00985</name>
</gene>
<dbReference type="GO" id="GO:0005829">
    <property type="term" value="C:cytosol"/>
    <property type="evidence" value="ECO:0007669"/>
    <property type="project" value="TreeGrafter"/>
</dbReference>
<dbReference type="InterPro" id="IPR029057">
    <property type="entry name" value="PRTase-like"/>
</dbReference>
<sequence>MITQDIQEILLSEDQIAERCRELAAQIQADYLARGSIPVVVGLLKGSVPFMAELMKRFTMPVEVAFMKVSSYQGTKSVGDVRIDMDMDLSTVDRDVLLVEDIVDTGRTLKAVKQMFRNKGAQGVQVVALLDKPDRRVVDIEADYVGFEVPNEFVVGFGLDYNQRYRNLPYIGILKPEVYEQGE</sequence>
<dbReference type="GO" id="GO:0006166">
    <property type="term" value="P:purine ribonucleoside salvage"/>
    <property type="evidence" value="ECO:0007669"/>
    <property type="project" value="UniProtKB-KW"/>
</dbReference>
<dbReference type="Proteomes" id="UP000069771">
    <property type="component" value="Chromosome"/>
</dbReference>
<comment type="subcellular location">
    <subcellularLocation>
        <location evidence="3 16">Cytoplasm</location>
    </subcellularLocation>
</comment>
<dbReference type="RefSeq" id="WP_067559865.1">
    <property type="nucleotide sequence ID" value="NZ_CAKOCV010000062.1"/>
</dbReference>
<evidence type="ECO:0000256" key="10">
    <source>
        <dbReference type="ARBA" id="ARBA00022723"/>
    </source>
</evidence>
<dbReference type="Pfam" id="PF00156">
    <property type="entry name" value="Pribosyltran"/>
    <property type="match status" value="1"/>
</dbReference>
<dbReference type="GO" id="GO:0000287">
    <property type="term" value="F:magnesium ion binding"/>
    <property type="evidence" value="ECO:0007669"/>
    <property type="project" value="TreeGrafter"/>
</dbReference>
<dbReference type="KEGG" id="fro:AALO17_27120"/>
<dbReference type="EMBL" id="CP011391">
    <property type="protein sequence ID" value="AMK55846.1"/>
    <property type="molecule type" value="Genomic_DNA"/>
</dbReference>
<comment type="cofactor">
    <cofactor evidence="1 16">
        <name>Mg(2+)</name>
        <dbReference type="ChEBI" id="CHEBI:18420"/>
    </cofactor>
</comment>
<protein>
    <recommendedName>
        <fullName evidence="16">Hypoxanthine phosphoribosyltransferase</fullName>
        <ecNumber evidence="16">2.4.2.8</ecNumber>
    </recommendedName>
</protein>
<dbReference type="PANTHER" id="PTHR43340:SF1">
    <property type="entry name" value="HYPOXANTHINE PHOSPHORIBOSYLTRANSFERASE"/>
    <property type="match status" value="1"/>
</dbReference>
<feature type="domain" description="Phosphoribosyltransferase" evidence="17">
    <location>
        <begin position="10"/>
        <end position="161"/>
    </location>
</feature>
<evidence type="ECO:0000256" key="14">
    <source>
        <dbReference type="ARBA" id="ARBA00048811"/>
    </source>
</evidence>
<comment type="function">
    <text evidence="2">Purine salvage pathway enzyme that catalyzes the transfer of the ribosyl-5-phosphate group from 5-phospho-alpha-D-ribose 1-diphosphate (PRPP) to the N9 position of the 6-oxopurines hypoxanthine and guanine to form the corresponding ribonucleotides IMP (inosine 5'-monophosphate) and GMP (guanosine 5'-monophosphate), with the release of PPi.</text>
</comment>
<evidence type="ECO:0000313" key="21">
    <source>
        <dbReference type="Proteomes" id="UP000186758"/>
    </source>
</evidence>
<dbReference type="Gene3D" id="3.40.50.2020">
    <property type="match status" value="1"/>
</dbReference>
<dbReference type="InterPro" id="IPR005904">
    <property type="entry name" value="Hxn_phspho_trans"/>
</dbReference>
<reference evidence="18 20" key="1">
    <citation type="journal article" date="2016" name="Gut Pathog.">
        <title>Whole genome sequencing of "Faecalibaculum rodentium" ALO17, isolated from C57BL/6J laboratory mouse feces.</title>
        <authorList>
            <person name="Lim S."/>
            <person name="Chang D.H."/>
            <person name="Ahn S."/>
            <person name="Kim B.C."/>
        </authorList>
    </citation>
    <scope>NUCLEOTIDE SEQUENCE [LARGE SCALE GENOMIC DNA]</scope>
    <source>
        <strain evidence="18 20">Alo17</strain>
    </source>
</reference>
<dbReference type="EMBL" id="MPJZ01000010">
    <property type="protein sequence ID" value="OLU47087.1"/>
    <property type="molecule type" value="Genomic_DNA"/>
</dbReference>
<keyword evidence="7 16" id="KW-0963">Cytoplasm</keyword>
<dbReference type="SUPFAM" id="SSF53271">
    <property type="entry name" value="PRTase-like"/>
    <property type="match status" value="1"/>
</dbReference>
<dbReference type="PANTHER" id="PTHR43340">
    <property type="entry name" value="HYPOXANTHINE-GUANINE PHOSPHORIBOSYLTRANSFERASE"/>
    <property type="match status" value="1"/>
</dbReference>
<dbReference type="GO" id="GO:0052657">
    <property type="term" value="F:guanine phosphoribosyltransferase activity"/>
    <property type="evidence" value="ECO:0007669"/>
    <property type="project" value="UniProtKB-ARBA"/>
</dbReference>
<keyword evidence="13 16" id="KW-0460">Magnesium</keyword>
<dbReference type="GO" id="GO:0006178">
    <property type="term" value="P:guanine salvage"/>
    <property type="evidence" value="ECO:0007669"/>
    <property type="project" value="TreeGrafter"/>
</dbReference>
<evidence type="ECO:0000259" key="17">
    <source>
        <dbReference type="Pfam" id="PF00156"/>
    </source>
</evidence>
<evidence type="ECO:0000256" key="7">
    <source>
        <dbReference type="ARBA" id="ARBA00022490"/>
    </source>
</evidence>
<dbReference type="PATRIC" id="fig|1702221.3.peg.2641"/>
<keyword evidence="9 16" id="KW-0808">Transferase</keyword>
<dbReference type="FunFam" id="3.40.50.2020:FF:000006">
    <property type="entry name" value="Hypoxanthine phosphoribosyltransferase"/>
    <property type="match status" value="1"/>
</dbReference>
<dbReference type="UniPathway" id="UPA00591">
    <property type="reaction ID" value="UER00648"/>
</dbReference>
<dbReference type="GO" id="GO:0000166">
    <property type="term" value="F:nucleotide binding"/>
    <property type="evidence" value="ECO:0007669"/>
    <property type="project" value="UniProtKB-KW"/>
</dbReference>
<dbReference type="AlphaFoldDB" id="A0A140DYW9"/>
<dbReference type="GO" id="GO:0032263">
    <property type="term" value="P:GMP salvage"/>
    <property type="evidence" value="ECO:0007669"/>
    <property type="project" value="TreeGrafter"/>
</dbReference>
<comment type="pathway">
    <text evidence="5">Purine metabolism; GMP biosynthesis via salvage pathway; GMP from guanine: step 1/1.</text>
</comment>
<evidence type="ECO:0000256" key="12">
    <source>
        <dbReference type="ARBA" id="ARBA00022741"/>
    </source>
</evidence>
<dbReference type="InterPro" id="IPR000836">
    <property type="entry name" value="PRTase_dom"/>
</dbReference>
<evidence type="ECO:0000256" key="3">
    <source>
        <dbReference type="ARBA" id="ARBA00004496"/>
    </source>
</evidence>
<keyword evidence="8 16" id="KW-0328">Glycosyltransferase</keyword>
<comment type="pathway">
    <text evidence="4 16">Purine metabolism; IMP biosynthesis via salvage pathway; IMP from hypoxanthine: step 1/1.</text>
</comment>
<evidence type="ECO:0000256" key="4">
    <source>
        <dbReference type="ARBA" id="ARBA00004669"/>
    </source>
</evidence>
<dbReference type="InterPro" id="IPR050408">
    <property type="entry name" value="HGPRT"/>
</dbReference>
<reference evidence="19 21" key="2">
    <citation type="submission" date="2016-11" db="EMBL/GenBank/DDBJ databases">
        <title>Description of two novel members of the family Erysipelotrichaceae: Ileibacterium lipovorans gen. nov., sp. nov. and Dubosiella newyorkensis, gen. nov., sp. nov.</title>
        <authorList>
            <person name="Cox L.M."/>
            <person name="Sohn J."/>
            <person name="Tyrrell K.L."/>
            <person name="Citron D.M."/>
            <person name="Lawson P.A."/>
            <person name="Patel N.B."/>
            <person name="Iizumi T."/>
            <person name="Perez-Perez G.I."/>
            <person name="Goldstein E.J."/>
            <person name="Blaser M.J."/>
        </authorList>
    </citation>
    <scope>NUCLEOTIDE SEQUENCE [LARGE SCALE GENOMIC DNA]</scope>
    <source>
        <strain evidence="19 21">NYU-BL-K8</strain>
    </source>
</reference>
<dbReference type="GO" id="GO:0046100">
    <property type="term" value="P:hypoxanthine metabolic process"/>
    <property type="evidence" value="ECO:0007669"/>
    <property type="project" value="TreeGrafter"/>
</dbReference>
<evidence type="ECO:0000313" key="19">
    <source>
        <dbReference type="EMBL" id="OLU47087.1"/>
    </source>
</evidence>
<evidence type="ECO:0000256" key="11">
    <source>
        <dbReference type="ARBA" id="ARBA00022726"/>
    </source>
</evidence>
<evidence type="ECO:0000313" key="18">
    <source>
        <dbReference type="EMBL" id="AMK55846.1"/>
    </source>
</evidence>
<evidence type="ECO:0000256" key="9">
    <source>
        <dbReference type="ARBA" id="ARBA00022679"/>
    </source>
</evidence>
<organism evidence="18 20">
    <name type="scientific">Faecalibaculum rodentium</name>
    <dbReference type="NCBI Taxonomy" id="1702221"/>
    <lineage>
        <taxon>Bacteria</taxon>
        <taxon>Bacillati</taxon>
        <taxon>Bacillota</taxon>
        <taxon>Erysipelotrichia</taxon>
        <taxon>Erysipelotrichales</taxon>
        <taxon>Erysipelotrichaceae</taxon>
        <taxon>Faecalibaculum</taxon>
    </lineage>
</organism>
<keyword evidence="20" id="KW-1185">Reference proteome</keyword>
<dbReference type="CDD" id="cd06223">
    <property type="entry name" value="PRTases_typeI"/>
    <property type="match status" value="1"/>
</dbReference>
<name>A0A140DYW9_9FIRM</name>
<dbReference type="EC" id="2.4.2.8" evidence="16"/>
<dbReference type="Proteomes" id="UP000186758">
    <property type="component" value="Unassembled WGS sequence"/>
</dbReference>
<evidence type="ECO:0000256" key="13">
    <source>
        <dbReference type="ARBA" id="ARBA00022842"/>
    </source>
</evidence>
<comment type="similarity">
    <text evidence="6 16">Belongs to the purine/pyrimidine phosphoribosyltransferase family.</text>
</comment>
<comment type="catalytic activity">
    <reaction evidence="14">
        <text>GMP + diphosphate = guanine + 5-phospho-alpha-D-ribose 1-diphosphate</text>
        <dbReference type="Rhea" id="RHEA:25424"/>
        <dbReference type="ChEBI" id="CHEBI:16235"/>
        <dbReference type="ChEBI" id="CHEBI:33019"/>
        <dbReference type="ChEBI" id="CHEBI:58017"/>
        <dbReference type="ChEBI" id="CHEBI:58115"/>
        <dbReference type="EC" id="2.4.2.8"/>
    </reaction>
    <physiologicalReaction direction="right-to-left" evidence="14">
        <dbReference type="Rhea" id="RHEA:25426"/>
    </physiologicalReaction>
</comment>
<keyword evidence="11 16" id="KW-0660">Purine salvage</keyword>
<evidence type="ECO:0000256" key="1">
    <source>
        <dbReference type="ARBA" id="ARBA00001946"/>
    </source>
</evidence>
<comment type="catalytic activity">
    <reaction evidence="15">
        <text>IMP + diphosphate = hypoxanthine + 5-phospho-alpha-D-ribose 1-diphosphate</text>
        <dbReference type="Rhea" id="RHEA:17973"/>
        <dbReference type="ChEBI" id="CHEBI:17368"/>
        <dbReference type="ChEBI" id="CHEBI:33019"/>
        <dbReference type="ChEBI" id="CHEBI:58017"/>
        <dbReference type="ChEBI" id="CHEBI:58053"/>
        <dbReference type="EC" id="2.4.2.8"/>
    </reaction>
    <physiologicalReaction direction="right-to-left" evidence="15">
        <dbReference type="Rhea" id="RHEA:17975"/>
    </physiologicalReaction>
</comment>
<evidence type="ECO:0000256" key="16">
    <source>
        <dbReference type="RuleBase" id="RU364099"/>
    </source>
</evidence>
<evidence type="ECO:0000256" key="15">
    <source>
        <dbReference type="ARBA" id="ARBA00049402"/>
    </source>
</evidence>
<dbReference type="GO" id="GO:0004422">
    <property type="term" value="F:hypoxanthine phosphoribosyltransferase activity"/>
    <property type="evidence" value="ECO:0007669"/>
    <property type="project" value="InterPro"/>
</dbReference>
<dbReference type="NCBIfam" id="TIGR01203">
    <property type="entry name" value="HGPRTase"/>
    <property type="match status" value="1"/>
</dbReference>
<dbReference type="STRING" id="1702221.AALO17_27120"/>
<keyword evidence="12 16" id="KW-0547">Nucleotide-binding</keyword>
<evidence type="ECO:0000256" key="6">
    <source>
        <dbReference type="ARBA" id="ARBA00008391"/>
    </source>
</evidence>
<dbReference type="GO" id="GO:0032264">
    <property type="term" value="P:IMP salvage"/>
    <property type="evidence" value="ECO:0007669"/>
    <property type="project" value="UniProtKB-UniPathway"/>
</dbReference>
<keyword evidence="10 16" id="KW-0479">Metal-binding</keyword>
<dbReference type="OrthoDB" id="9802824at2"/>
<evidence type="ECO:0000313" key="20">
    <source>
        <dbReference type="Proteomes" id="UP000069771"/>
    </source>
</evidence>